<accession>A0AAV5MML4</accession>
<keyword evidence="1" id="KW-0175">Coiled coil</keyword>
<dbReference type="AlphaFoldDB" id="A0AAV5MML4"/>
<sequence>MEFFKELRELWGNQGREEEEGVMSMEPIAMIVSLELQDLPKTLTPKSSANSSEHEGFGGRHFSPSEGLSSERTPGVGAGVGEGISSPLPKNVDVDVNVPVVAGHTYMNYPTLTPDDLALKGKIMDYVGAKGLVDLEALVTPEALVVHEFVDVANLFSEGARSSMHRQTRFNERRPVSPPRSSSQRERGSRSTSWPHAECRVETIYAESWRHAREDSDVEDDVPLIRRRLNYGTQSGANFVPPADRQCAKGYIQQHGSHATMLKLMDNHELNDSFKRLTSDKTSLEDEVNRLQNSEMANRAALAESRANELANKVNRLKEELEKAQAEKKSGIQATKDEDAVAVATMNTMTEIYNDVCGKVLKHRSDFPIGELVFFEGKEFDEEGKSLASPVDTTVWLRWELNKDGVPIWRPLVLEEGQDFENLPRFNSWVGDAPGGS</sequence>
<evidence type="ECO:0000256" key="2">
    <source>
        <dbReference type="SAM" id="MobiDB-lite"/>
    </source>
</evidence>
<protein>
    <submittedName>
        <fullName evidence="3">Uncharacterized protein</fullName>
    </submittedName>
</protein>
<evidence type="ECO:0000256" key="1">
    <source>
        <dbReference type="SAM" id="Coils"/>
    </source>
</evidence>
<feature type="coiled-coil region" evidence="1">
    <location>
        <begin position="267"/>
        <end position="338"/>
    </location>
</feature>
<dbReference type="Proteomes" id="UP001054252">
    <property type="component" value="Unassembled WGS sequence"/>
</dbReference>
<evidence type="ECO:0000313" key="4">
    <source>
        <dbReference type="Proteomes" id="UP001054252"/>
    </source>
</evidence>
<evidence type="ECO:0000313" key="3">
    <source>
        <dbReference type="EMBL" id="GKV49677.1"/>
    </source>
</evidence>
<name>A0AAV5MML4_9ROSI</name>
<organism evidence="3 4">
    <name type="scientific">Rubroshorea leprosula</name>
    <dbReference type="NCBI Taxonomy" id="152421"/>
    <lineage>
        <taxon>Eukaryota</taxon>
        <taxon>Viridiplantae</taxon>
        <taxon>Streptophyta</taxon>
        <taxon>Embryophyta</taxon>
        <taxon>Tracheophyta</taxon>
        <taxon>Spermatophyta</taxon>
        <taxon>Magnoliopsida</taxon>
        <taxon>eudicotyledons</taxon>
        <taxon>Gunneridae</taxon>
        <taxon>Pentapetalae</taxon>
        <taxon>rosids</taxon>
        <taxon>malvids</taxon>
        <taxon>Malvales</taxon>
        <taxon>Dipterocarpaceae</taxon>
        <taxon>Rubroshorea</taxon>
    </lineage>
</organism>
<comment type="caution">
    <text evidence="3">The sequence shown here is derived from an EMBL/GenBank/DDBJ whole genome shotgun (WGS) entry which is preliminary data.</text>
</comment>
<reference evidence="3 4" key="1">
    <citation type="journal article" date="2021" name="Commun. Biol.">
        <title>The genome of Shorea leprosula (Dipterocarpaceae) highlights the ecological relevance of drought in aseasonal tropical rainforests.</title>
        <authorList>
            <person name="Ng K.K.S."/>
            <person name="Kobayashi M.J."/>
            <person name="Fawcett J.A."/>
            <person name="Hatakeyama M."/>
            <person name="Paape T."/>
            <person name="Ng C.H."/>
            <person name="Ang C.C."/>
            <person name="Tnah L.H."/>
            <person name="Lee C.T."/>
            <person name="Nishiyama T."/>
            <person name="Sese J."/>
            <person name="O'Brien M.J."/>
            <person name="Copetti D."/>
            <person name="Mohd Noor M.I."/>
            <person name="Ong R.C."/>
            <person name="Putra M."/>
            <person name="Sireger I.Z."/>
            <person name="Indrioko S."/>
            <person name="Kosugi Y."/>
            <person name="Izuno A."/>
            <person name="Isagi Y."/>
            <person name="Lee S.L."/>
            <person name="Shimizu K.K."/>
        </authorList>
    </citation>
    <scope>NUCLEOTIDE SEQUENCE [LARGE SCALE GENOMIC DNA]</scope>
    <source>
        <strain evidence="3">214</strain>
    </source>
</reference>
<feature type="region of interest" description="Disordered" evidence="2">
    <location>
        <begin position="161"/>
        <end position="195"/>
    </location>
</feature>
<keyword evidence="4" id="KW-1185">Reference proteome</keyword>
<dbReference type="EMBL" id="BPVZ01000312">
    <property type="protein sequence ID" value="GKV49677.1"/>
    <property type="molecule type" value="Genomic_DNA"/>
</dbReference>
<gene>
    <name evidence="3" type="ORF">SLEP1_g56415</name>
</gene>
<feature type="region of interest" description="Disordered" evidence="2">
    <location>
        <begin position="42"/>
        <end position="88"/>
    </location>
</feature>
<proteinExistence type="predicted"/>